<gene>
    <name evidence="2" type="ORF">KIN20_017762</name>
</gene>
<evidence type="ECO:0000313" key="3">
    <source>
        <dbReference type="Proteomes" id="UP001196413"/>
    </source>
</evidence>
<organism evidence="2 3">
    <name type="scientific">Parelaphostrongylus tenuis</name>
    <name type="common">Meningeal worm</name>
    <dbReference type="NCBI Taxonomy" id="148309"/>
    <lineage>
        <taxon>Eukaryota</taxon>
        <taxon>Metazoa</taxon>
        <taxon>Ecdysozoa</taxon>
        <taxon>Nematoda</taxon>
        <taxon>Chromadorea</taxon>
        <taxon>Rhabditida</taxon>
        <taxon>Rhabditina</taxon>
        <taxon>Rhabditomorpha</taxon>
        <taxon>Strongyloidea</taxon>
        <taxon>Metastrongylidae</taxon>
        <taxon>Parelaphostrongylus</taxon>
    </lineage>
</organism>
<proteinExistence type="predicted"/>
<name>A0AAD5MIC4_PARTN</name>
<dbReference type="AlphaFoldDB" id="A0AAD5MIC4"/>
<reference evidence="2" key="1">
    <citation type="submission" date="2021-06" db="EMBL/GenBank/DDBJ databases">
        <title>Parelaphostrongylus tenuis whole genome reference sequence.</title>
        <authorList>
            <person name="Garwood T.J."/>
            <person name="Larsen P.A."/>
            <person name="Fountain-Jones N.M."/>
            <person name="Garbe J.R."/>
            <person name="Macchietto M.G."/>
            <person name="Kania S.A."/>
            <person name="Gerhold R.W."/>
            <person name="Richards J.E."/>
            <person name="Wolf T.M."/>
        </authorList>
    </citation>
    <scope>NUCLEOTIDE SEQUENCE</scope>
    <source>
        <strain evidence="2">MNPRO001-30</strain>
        <tissue evidence="2">Meninges</tissue>
    </source>
</reference>
<protein>
    <submittedName>
        <fullName evidence="2">Uncharacterized protein</fullName>
    </submittedName>
</protein>
<sequence length="83" mass="9232">MTGMEAAGSVKSVVFQAANVYKQVKCCIKSGKIENRLWNGRSGHLVYFGKHSGNPSPNSEPSMHKVTLEAQDQQMERPKHCQK</sequence>
<evidence type="ECO:0000256" key="1">
    <source>
        <dbReference type="SAM" id="MobiDB-lite"/>
    </source>
</evidence>
<dbReference type="EMBL" id="JAHQIW010003548">
    <property type="protein sequence ID" value="KAJ1359117.1"/>
    <property type="molecule type" value="Genomic_DNA"/>
</dbReference>
<keyword evidence="3" id="KW-1185">Reference proteome</keyword>
<dbReference type="Proteomes" id="UP001196413">
    <property type="component" value="Unassembled WGS sequence"/>
</dbReference>
<evidence type="ECO:0000313" key="2">
    <source>
        <dbReference type="EMBL" id="KAJ1359117.1"/>
    </source>
</evidence>
<comment type="caution">
    <text evidence="2">The sequence shown here is derived from an EMBL/GenBank/DDBJ whole genome shotgun (WGS) entry which is preliminary data.</text>
</comment>
<feature type="compositionally biased region" description="Basic and acidic residues" evidence="1">
    <location>
        <begin position="74"/>
        <end position="83"/>
    </location>
</feature>
<accession>A0AAD5MIC4</accession>
<feature type="region of interest" description="Disordered" evidence="1">
    <location>
        <begin position="50"/>
        <end position="83"/>
    </location>
</feature>